<name>A0ABM6HZ51_9HYPH</name>
<reference evidence="4 5" key="1">
    <citation type="submission" date="2017-02" db="EMBL/GenBank/DDBJ databases">
        <authorList>
            <person name="Jeong S."/>
        </authorList>
    </citation>
    <scope>NUCLEOTIDE SEQUENCE [LARGE SCALE GENOMIC DNA]</scope>
    <source>
        <strain evidence="4 5">RMAR6-6</strain>
    </source>
</reference>
<proteinExistence type="predicted"/>
<dbReference type="Gene3D" id="3.50.50.60">
    <property type="entry name" value="FAD/NAD(P)-binding domain"/>
    <property type="match status" value="2"/>
</dbReference>
<protein>
    <submittedName>
        <fullName evidence="4">FAD/NAD(P)-binding oxidoreductase</fullName>
    </submittedName>
</protein>
<dbReference type="Pfam" id="PF17806">
    <property type="entry name" value="SO_alpha_A3"/>
    <property type="match status" value="1"/>
</dbReference>
<dbReference type="Proteomes" id="UP000188174">
    <property type="component" value="Chromosome"/>
</dbReference>
<dbReference type="PRINTS" id="PR00469">
    <property type="entry name" value="PNDRDTASEII"/>
</dbReference>
<evidence type="ECO:0000259" key="3">
    <source>
        <dbReference type="Pfam" id="PF17806"/>
    </source>
</evidence>
<dbReference type="InterPro" id="IPR041854">
    <property type="entry name" value="BFD-like_2Fe2S-bd_dom_sf"/>
</dbReference>
<evidence type="ECO:0000313" key="5">
    <source>
        <dbReference type="Proteomes" id="UP000188174"/>
    </source>
</evidence>
<gene>
    <name evidence="4" type="ORF">B0E33_06970</name>
</gene>
<dbReference type="PANTHER" id="PTHR42949">
    <property type="entry name" value="ANAEROBIC GLYCEROL-3-PHOSPHATE DEHYDROGENASE SUBUNIT B"/>
    <property type="match status" value="1"/>
</dbReference>
<dbReference type="Pfam" id="PF07992">
    <property type="entry name" value="Pyr_redox_2"/>
    <property type="match status" value="1"/>
</dbReference>
<evidence type="ECO:0000313" key="4">
    <source>
        <dbReference type="EMBL" id="AQQ03366.1"/>
    </source>
</evidence>
<dbReference type="Gene3D" id="1.10.10.1100">
    <property type="entry name" value="BFD-like [2Fe-2S]-binding domain"/>
    <property type="match status" value="1"/>
</dbReference>
<dbReference type="CDD" id="cd19946">
    <property type="entry name" value="GlpA-like_Fer2_BFD-like"/>
    <property type="match status" value="1"/>
</dbReference>
<keyword evidence="5" id="KW-1185">Reference proteome</keyword>
<feature type="domain" description="FAD/NAD(P)-binding" evidence="2">
    <location>
        <begin position="7"/>
        <end position="318"/>
    </location>
</feature>
<accession>A0ABM6HZ51</accession>
<evidence type="ECO:0000256" key="1">
    <source>
        <dbReference type="ARBA" id="ARBA00023002"/>
    </source>
</evidence>
<dbReference type="EMBL" id="CP019630">
    <property type="protein sequence ID" value="AQQ03366.1"/>
    <property type="molecule type" value="Genomic_DNA"/>
</dbReference>
<dbReference type="InterPro" id="IPR041117">
    <property type="entry name" value="SoxA_A3"/>
</dbReference>
<dbReference type="InterPro" id="IPR017224">
    <property type="entry name" value="Opine_Oxase_asu/HCN_bsu"/>
</dbReference>
<dbReference type="InterPro" id="IPR036188">
    <property type="entry name" value="FAD/NAD-bd_sf"/>
</dbReference>
<sequence length="469" mass="49526">MVMLEADLLVLGAGPAGMAAARTAADAGLSVLLLDEQARPGGQIYRSVGNAPEGRAQILGSDYTKGNALTEELDHPMIRHLSGATAWQIEKGPRVSFTRDGAASAAKARRLLIATGALERPMPVPGWTLPGVMTAGAAQILLKQSGLMCERAVLAGSGPLLYLVAAQMCRAGTPPLALVETQTFADRQAALRHLIGALRGWRLLAKGLGLLAEIRKAGVPRYTGASAIAIQGKTQAETISFTSGGRGHNLECATVLLHHGVVPNTQAARSIDVPHHWNEVQQCFVPEKDGWGRTQLPDVFIAGDGAGIGGATAAQLQGRLAALAIACDLGKTTPADRDRNAAPLDRQLETELAARPFIDRAYPPFREALLPADDTIVCRCEEVTAGDIRRYAGLGCVGPNQTKAFGRPGMGPCQGRYCGLTVTNLLADESGRSQDDTGYYRIRPPLKPVTLGELAAMTDLETDEQEPVT</sequence>
<dbReference type="SUPFAM" id="SSF51905">
    <property type="entry name" value="FAD/NAD(P)-binding domain"/>
    <property type="match status" value="1"/>
</dbReference>
<dbReference type="PANTHER" id="PTHR42949:SF3">
    <property type="entry name" value="ANAEROBIC GLYCEROL-3-PHOSPHATE DEHYDROGENASE SUBUNIT B"/>
    <property type="match status" value="1"/>
</dbReference>
<feature type="domain" description="SoxA A3" evidence="3">
    <location>
        <begin position="377"/>
        <end position="456"/>
    </location>
</feature>
<evidence type="ECO:0000259" key="2">
    <source>
        <dbReference type="Pfam" id="PF07992"/>
    </source>
</evidence>
<organism evidence="4 5">
    <name type="scientific">Roseibium algicola</name>
    <dbReference type="NCBI Taxonomy" id="2857014"/>
    <lineage>
        <taxon>Bacteria</taxon>
        <taxon>Pseudomonadati</taxon>
        <taxon>Pseudomonadota</taxon>
        <taxon>Alphaproteobacteria</taxon>
        <taxon>Hyphomicrobiales</taxon>
        <taxon>Stappiaceae</taxon>
        <taxon>Roseibium</taxon>
    </lineage>
</organism>
<dbReference type="PIRSF" id="PIRSF037495">
    <property type="entry name" value="Opine_OX_OoxA/HcnB"/>
    <property type="match status" value="1"/>
</dbReference>
<dbReference type="PRINTS" id="PR00368">
    <property type="entry name" value="FADPNR"/>
</dbReference>
<dbReference type="InterPro" id="IPR051691">
    <property type="entry name" value="Metab_Enz_Cyan_OpOx_G3PDH"/>
</dbReference>
<dbReference type="InterPro" id="IPR023753">
    <property type="entry name" value="FAD/NAD-binding_dom"/>
</dbReference>
<keyword evidence="1" id="KW-0560">Oxidoreductase</keyword>